<sequence length="61" mass="6977">MFWHSHCAICTVTLHQCLVESLLEKGWSNNRSFLRVSACQLQAVEQVFFAVHTSCIIPLEN</sequence>
<protein>
    <submittedName>
        <fullName evidence="1">Putative signal peptide protein</fullName>
    </submittedName>
</protein>
<reference evidence="1 2" key="1">
    <citation type="submission" date="2015-08" db="EMBL/GenBank/DDBJ databases">
        <title>Next Generation Sequencing and Analysis of the Genome of Puccinia sorghi L Schw, the Causal Agent of Maize Common Rust.</title>
        <authorList>
            <person name="Rochi L."/>
            <person name="Burguener G."/>
            <person name="Darino M."/>
            <person name="Turjanski A."/>
            <person name="Kreff E."/>
            <person name="Dieguez M.J."/>
            <person name="Sacco F."/>
        </authorList>
    </citation>
    <scope>NUCLEOTIDE SEQUENCE [LARGE SCALE GENOMIC DNA]</scope>
    <source>
        <strain evidence="1 2">RO10H11247</strain>
    </source>
</reference>
<gene>
    <name evidence="1" type="ORF">VP01_218g19</name>
</gene>
<dbReference type="AlphaFoldDB" id="A0A0L6V945"/>
<evidence type="ECO:0000313" key="1">
    <source>
        <dbReference type="EMBL" id="KNZ57321.1"/>
    </source>
</evidence>
<keyword evidence="2" id="KW-1185">Reference proteome</keyword>
<accession>A0A0L6V945</accession>
<evidence type="ECO:0000313" key="2">
    <source>
        <dbReference type="Proteomes" id="UP000037035"/>
    </source>
</evidence>
<dbReference type="VEuPathDB" id="FungiDB:VP01_218g19"/>
<proteinExistence type="predicted"/>
<name>A0A0L6V945_9BASI</name>
<comment type="caution">
    <text evidence="1">The sequence shown here is derived from an EMBL/GenBank/DDBJ whole genome shotgun (WGS) entry which is preliminary data.</text>
</comment>
<organism evidence="1 2">
    <name type="scientific">Puccinia sorghi</name>
    <dbReference type="NCBI Taxonomy" id="27349"/>
    <lineage>
        <taxon>Eukaryota</taxon>
        <taxon>Fungi</taxon>
        <taxon>Dikarya</taxon>
        <taxon>Basidiomycota</taxon>
        <taxon>Pucciniomycotina</taxon>
        <taxon>Pucciniomycetes</taxon>
        <taxon>Pucciniales</taxon>
        <taxon>Pucciniaceae</taxon>
        <taxon>Puccinia</taxon>
    </lineage>
</organism>
<dbReference type="OrthoDB" id="2518428at2759"/>
<dbReference type="EMBL" id="LAVV01007047">
    <property type="protein sequence ID" value="KNZ57321.1"/>
    <property type="molecule type" value="Genomic_DNA"/>
</dbReference>
<dbReference type="Proteomes" id="UP000037035">
    <property type="component" value="Unassembled WGS sequence"/>
</dbReference>